<organism evidence="3">
    <name type="scientific">Cucumis melo</name>
    <name type="common">Muskmelon</name>
    <dbReference type="NCBI Taxonomy" id="3656"/>
    <lineage>
        <taxon>Eukaryota</taxon>
        <taxon>Viridiplantae</taxon>
        <taxon>Streptophyta</taxon>
        <taxon>Embryophyta</taxon>
        <taxon>Tracheophyta</taxon>
        <taxon>Spermatophyta</taxon>
        <taxon>Magnoliopsida</taxon>
        <taxon>eudicotyledons</taxon>
        <taxon>Gunneridae</taxon>
        <taxon>Pentapetalae</taxon>
        <taxon>rosids</taxon>
        <taxon>fabids</taxon>
        <taxon>Cucurbitales</taxon>
        <taxon>Cucurbitaceae</taxon>
        <taxon>Benincaseae</taxon>
        <taxon>Cucumis</taxon>
    </lineage>
</organism>
<keyword evidence="2" id="KW-0472">Membrane</keyword>
<evidence type="ECO:0000256" key="1">
    <source>
        <dbReference type="SAM" id="MobiDB-lite"/>
    </source>
</evidence>
<dbReference type="Gramene" id="MELO3C034393.2.1">
    <property type="protein sequence ID" value="MELO3C034393.2.1"/>
    <property type="gene ID" value="MELO3C034393.2"/>
</dbReference>
<reference evidence="3" key="1">
    <citation type="submission" date="2023-03" db="UniProtKB">
        <authorList>
            <consortium name="EnsemblPlants"/>
        </authorList>
    </citation>
    <scope>IDENTIFICATION</scope>
</reference>
<name>A0A9I9EIS6_CUCME</name>
<keyword evidence="2" id="KW-1133">Transmembrane helix</keyword>
<dbReference type="EnsemblPlants" id="MELO3C034393.2.1">
    <property type="protein sequence ID" value="MELO3C034393.2.1"/>
    <property type="gene ID" value="MELO3C034393.2"/>
</dbReference>
<protein>
    <recommendedName>
        <fullName evidence="4">CACTA en-spm transposon protein</fullName>
    </recommendedName>
</protein>
<keyword evidence="2" id="KW-0812">Transmembrane</keyword>
<sequence>MNHRTERTKEVRRKGETTVVCPTVEPSRRCRRRHLPPCIKISLKSKIFRFRVDSLGYGSLFVLSNFVVDLGWLSCSYGIMSYRRNNFLETDDMFLEFEDDLDNIAGGSSSVGDNARSSSQPPATLTPKRRAQSQLLKLECHVTVNGRISMTIAPEAIKPIFPHVVRFRQAIGWADVGRGYIEVVKGDLQRFFVLDFNDQAMNTFVEHQMLTIFKEFRGDCHRHFKKYSDPEEARANPQNEQSRTNKAVDRNNLTITAAGQSHFYNDSTSSMIKNGSRSTMWSCFEKHTFEPGQSNAGTLVPAYPRG</sequence>
<evidence type="ECO:0000256" key="2">
    <source>
        <dbReference type="SAM" id="Phobius"/>
    </source>
</evidence>
<evidence type="ECO:0000313" key="3">
    <source>
        <dbReference type="EnsemblPlants" id="MELO3C034393.2.1"/>
    </source>
</evidence>
<proteinExistence type="predicted"/>
<feature type="compositionally biased region" description="Polar residues" evidence="1">
    <location>
        <begin position="108"/>
        <end position="123"/>
    </location>
</feature>
<feature type="compositionally biased region" description="Polar residues" evidence="1">
    <location>
        <begin position="236"/>
        <end position="250"/>
    </location>
</feature>
<evidence type="ECO:0008006" key="4">
    <source>
        <dbReference type="Google" id="ProtNLM"/>
    </source>
</evidence>
<feature type="transmembrane region" description="Helical" evidence="2">
    <location>
        <begin position="54"/>
        <end position="73"/>
    </location>
</feature>
<dbReference type="AlphaFoldDB" id="A0A9I9EIS6"/>
<feature type="region of interest" description="Disordered" evidence="1">
    <location>
        <begin position="108"/>
        <end position="129"/>
    </location>
</feature>
<accession>A0A9I9EIS6</accession>
<feature type="region of interest" description="Disordered" evidence="1">
    <location>
        <begin position="228"/>
        <end position="250"/>
    </location>
</feature>